<sequence length="63" mass="7034">MCNLYNVTTNQEAIRAFTRTMVDSLGNLEPSIDVYPDHMAPIVRNTPAGRELASVRWGLPSSR</sequence>
<proteinExistence type="predicted"/>
<evidence type="ECO:0000313" key="2">
    <source>
        <dbReference type="Proteomes" id="UP000254764"/>
    </source>
</evidence>
<dbReference type="EMBL" id="UEYP01000029">
    <property type="protein sequence ID" value="SSC66254.1"/>
    <property type="molecule type" value="Genomic_DNA"/>
</dbReference>
<dbReference type="Gene3D" id="3.90.1680.20">
    <property type="match status" value="1"/>
</dbReference>
<dbReference type="Proteomes" id="UP000254764">
    <property type="component" value="Unassembled WGS sequence"/>
</dbReference>
<dbReference type="InterPro" id="IPR036590">
    <property type="entry name" value="SRAP-like"/>
</dbReference>
<name>A0A376AEU3_9HYPH</name>
<protein>
    <recommendedName>
        <fullName evidence="3">SOS response-associated peptidase</fullName>
    </recommendedName>
</protein>
<dbReference type="SUPFAM" id="SSF143081">
    <property type="entry name" value="BB1717-like"/>
    <property type="match status" value="1"/>
</dbReference>
<gene>
    <name evidence="1" type="ORF">RHIZ70_1962</name>
</gene>
<evidence type="ECO:0008006" key="3">
    <source>
        <dbReference type="Google" id="ProtNLM"/>
    </source>
</evidence>
<dbReference type="AlphaFoldDB" id="A0A376AEU3"/>
<keyword evidence="2" id="KW-1185">Reference proteome</keyword>
<reference evidence="2" key="1">
    <citation type="submission" date="2018-07" db="EMBL/GenBank/DDBJ databases">
        <authorList>
            <person name="Peiro R."/>
            <person name="Begona"/>
            <person name="Cbmso G."/>
            <person name="Lopez M."/>
            <person name="Gonzalez S."/>
        </authorList>
    </citation>
    <scope>NUCLEOTIDE SEQUENCE [LARGE SCALE GENOMIC DNA]</scope>
</reference>
<evidence type="ECO:0000313" key="1">
    <source>
        <dbReference type="EMBL" id="SSC66254.1"/>
    </source>
</evidence>
<accession>A0A376AEU3</accession>
<organism evidence="1 2">
    <name type="scientific">Ciceribacter selenitireducens ATCC BAA-1503</name>
    <dbReference type="NCBI Taxonomy" id="1336235"/>
    <lineage>
        <taxon>Bacteria</taxon>
        <taxon>Pseudomonadati</taxon>
        <taxon>Pseudomonadota</taxon>
        <taxon>Alphaproteobacteria</taxon>
        <taxon>Hyphomicrobiales</taxon>
        <taxon>Rhizobiaceae</taxon>
        <taxon>Ciceribacter</taxon>
    </lineage>
</organism>